<keyword evidence="2" id="KW-0812">Transmembrane</keyword>
<evidence type="ECO:0000256" key="1">
    <source>
        <dbReference type="SAM" id="MobiDB-lite"/>
    </source>
</evidence>
<comment type="caution">
    <text evidence="3">The sequence shown here is derived from an EMBL/GenBank/DDBJ whole genome shotgun (WGS) entry which is preliminary data.</text>
</comment>
<dbReference type="AlphaFoldDB" id="A0A8H7QQA2"/>
<keyword evidence="2" id="KW-0472">Membrane</keyword>
<evidence type="ECO:0000313" key="3">
    <source>
        <dbReference type="EMBL" id="KAG2196300.1"/>
    </source>
</evidence>
<evidence type="ECO:0000256" key="2">
    <source>
        <dbReference type="SAM" id="Phobius"/>
    </source>
</evidence>
<accession>A0A8H7QQA2</accession>
<gene>
    <name evidence="3" type="ORF">INT46_008384</name>
</gene>
<evidence type="ECO:0000313" key="4">
    <source>
        <dbReference type="Proteomes" id="UP000650833"/>
    </source>
</evidence>
<organism evidence="3 4">
    <name type="scientific">Mucor plumbeus</name>
    <dbReference type="NCBI Taxonomy" id="97098"/>
    <lineage>
        <taxon>Eukaryota</taxon>
        <taxon>Fungi</taxon>
        <taxon>Fungi incertae sedis</taxon>
        <taxon>Mucoromycota</taxon>
        <taxon>Mucoromycotina</taxon>
        <taxon>Mucoromycetes</taxon>
        <taxon>Mucorales</taxon>
        <taxon>Mucorineae</taxon>
        <taxon>Mucoraceae</taxon>
        <taxon>Mucor</taxon>
    </lineage>
</organism>
<dbReference type="Proteomes" id="UP000650833">
    <property type="component" value="Unassembled WGS sequence"/>
</dbReference>
<protein>
    <recommendedName>
        <fullName evidence="5">Late embryogenesis abundant protein LEA-2 subgroup domain-containing protein</fullName>
    </recommendedName>
</protein>
<proteinExistence type="predicted"/>
<sequence length="353" mass="38955">MSELKHAPASSQRINKSSQSSDDFLQQFPAPPLSHHFSDDSAKSVEYLVNKHHQMNKKTQIGSNAPTLNDNSVTMSAAVQKPNYIHNNTMHGRSNNASTPVSNSTQVQSNLSNAYTLNTDLKFVDKTKKKVHWTKRNCFFRWISCSMCFPPWVAYIMWFIVIAVIICIIVIGAILGSFKTPTIEFAGLNSTLPNGTQQIQFSSTGVVINVGLILNVANPNILNLKLSTLRAKAYYPINGTMAQIGKGYLGYQFIPKKNDINFTYPFQIEYNPNDPNSKYLLTSISDKCGFNGNTLHNIDISYNVSLNVQVLFVHVSPTISSTASFACPFREGQIPGLSLTGFSNGEGVGAITR</sequence>
<reference evidence="3" key="1">
    <citation type="submission" date="2020-12" db="EMBL/GenBank/DDBJ databases">
        <title>Metabolic potential, ecology and presence of endohyphal bacteria is reflected in genomic diversity of Mucoromycotina.</title>
        <authorList>
            <person name="Muszewska A."/>
            <person name="Okrasinska A."/>
            <person name="Steczkiewicz K."/>
            <person name="Drgas O."/>
            <person name="Orlowska M."/>
            <person name="Perlinska-Lenart U."/>
            <person name="Aleksandrzak-Piekarczyk T."/>
            <person name="Szatraj K."/>
            <person name="Zielenkiewicz U."/>
            <person name="Pilsyk S."/>
            <person name="Malc E."/>
            <person name="Mieczkowski P."/>
            <person name="Kruszewska J.S."/>
            <person name="Biernat P."/>
            <person name="Pawlowska J."/>
        </authorList>
    </citation>
    <scope>NUCLEOTIDE SEQUENCE</scope>
    <source>
        <strain evidence="3">CBS 226.32</strain>
    </source>
</reference>
<feature type="transmembrane region" description="Helical" evidence="2">
    <location>
        <begin position="152"/>
        <end position="175"/>
    </location>
</feature>
<keyword evidence="4" id="KW-1185">Reference proteome</keyword>
<feature type="region of interest" description="Disordered" evidence="1">
    <location>
        <begin position="1"/>
        <end position="37"/>
    </location>
</feature>
<dbReference type="EMBL" id="JAEPRC010000483">
    <property type="protein sequence ID" value="KAG2196300.1"/>
    <property type="molecule type" value="Genomic_DNA"/>
</dbReference>
<name>A0A8H7QQA2_9FUNG</name>
<dbReference type="OrthoDB" id="20273at2759"/>
<keyword evidence="2" id="KW-1133">Transmembrane helix</keyword>
<feature type="compositionally biased region" description="Low complexity" evidence="1">
    <location>
        <begin position="10"/>
        <end position="28"/>
    </location>
</feature>
<evidence type="ECO:0008006" key="5">
    <source>
        <dbReference type="Google" id="ProtNLM"/>
    </source>
</evidence>